<accession>A0A437QI09</accession>
<evidence type="ECO:0000259" key="1">
    <source>
        <dbReference type="Pfam" id="PF01656"/>
    </source>
</evidence>
<dbReference type="InterPro" id="IPR002586">
    <property type="entry name" value="CobQ/CobB/MinD/ParA_Nub-bd_dom"/>
</dbReference>
<protein>
    <submittedName>
        <fullName evidence="2">ParA family protein</fullName>
    </submittedName>
</protein>
<feature type="domain" description="CobQ/CobB/MinD/ParA nucleotide binding" evidence="1">
    <location>
        <begin position="7"/>
        <end position="182"/>
    </location>
</feature>
<dbReference type="InterPro" id="IPR027417">
    <property type="entry name" value="P-loop_NTPase"/>
</dbReference>
<dbReference type="SUPFAM" id="SSF52540">
    <property type="entry name" value="P-loop containing nucleoside triphosphate hydrolases"/>
    <property type="match status" value="1"/>
</dbReference>
<dbReference type="AlphaFoldDB" id="A0A437QI09"/>
<evidence type="ECO:0000313" key="2">
    <source>
        <dbReference type="EMBL" id="RVU34177.1"/>
    </source>
</evidence>
<organism evidence="2 3">
    <name type="scientific">Hwanghaeella grinnelliae</name>
    <dbReference type="NCBI Taxonomy" id="2500179"/>
    <lineage>
        <taxon>Bacteria</taxon>
        <taxon>Pseudomonadati</taxon>
        <taxon>Pseudomonadota</taxon>
        <taxon>Alphaproteobacteria</taxon>
        <taxon>Rhodospirillales</taxon>
        <taxon>Rhodospirillaceae</taxon>
        <taxon>Hwanghaeella</taxon>
    </lineage>
</organism>
<dbReference type="Pfam" id="PF01656">
    <property type="entry name" value="CbiA"/>
    <property type="match status" value="1"/>
</dbReference>
<gene>
    <name evidence="2" type="ORF">EOI86_24005</name>
</gene>
<name>A0A437QI09_9PROT</name>
<dbReference type="InterPro" id="IPR050678">
    <property type="entry name" value="DNA_Partitioning_ATPase"/>
</dbReference>
<evidence type="ECO:0000313" key="3">
    <source>
        <dbReference type="Proteomes" id="UP000287447"/>
    </source>
</evidence>
<dbReference type="Proteomes" id="UP000287447">
    <property type="component" value="Unassembled WGS sequence"/>
</dbReference>
<sequence>MMATVFTVAQQKGGAGKSTLAAHLAVAWLKQKKTVALVDIDPQHSLSRWFEARVATLGEAGAGLSFTEVTGWRTQKAVEDLGRSHDIVVIDSPPHAETEAKIAIRAANIVVVPSQPSPMDVWATVPTLEMASKEKSPAVIVLNRVPPRASLTEQMIARLGDYDVGLAKASIGNRVAFADSMVTGLTALETKPSSTAATEIRALAKELLGKV</sequence>
<dbReference type="CDD" id="cd02042">
    <property type="entry name" value="ParAB_family"/>
    <property type="match status" value="1"/>
</dbReference>
<dbReference type="PANTHER" id="PTHR13696">
    <property type="entry name" value="P-LOOP CONTAINING NUCLEOSIDE TRIPHOSPHATE HYDROLASE"/>
    <property type="match status" value="1"/>
</dbReference>
<comment type="caution">
    <text evidence="2">The sequence shown here is derived from an EMBL/GenBank/DDBJ whole genome shotgun (WGS) entry which is preliminary data.</text>
</comment>
<dbReference type="InterPro" id="IPR048089">
    <property type="entry name" value="McdA"/>
</dbReference>
<dbReference type="PANTHER" id="PTHR13696:SF96">
    <property type="entry name" value="COBQ_COBB_MIND_PARA NUCLEOTIDE BINDING DOMAIN-CONTAINING PROTEIN"/>
    <property type="match status" value="1"/>
</dbReference>
<keyword evidence="3" id="KW-1185">Reference proteome</keyword>
<dbReference type="NCBIfam" id="NF041546">
    <property type="entry name" value="ParA_partition"/>
    <property type="match status" value="1"/>
</dbReference>
<proteinExistence type="predicted"/>
<dbReference type="PIRSF" id="PIRSF009320">
    <property type="entry name" value="Nuc_binding_HP_1000"/>
    <property type="match status" value="1"/>
</dbReference>
<dbReference type="EMBL" id="SADE01000004">
    <property type="protein sequence ID" value="RVU34177.1"/>
    <property type="molecule type" value="Genomic_DNA"/>
</dbReference>
<dbReference type="Gene3D" id="3.40.50.300">
    <property type="entry name" value="P-loop containing nucleotide triphosphate hydrolases"/>
    <property type="match status" value="1"/>
</dbReference>
<reference evidence="3" key="1">
    <citation type="submission" date="2019-01" db="EMBL/GenBank/DDBJ databases">
        <title>Gri0909 isolated from a small marine red alga.</title>
        <authorList>
            <person name="Kim J."/>
            <person name="Jeong S.E."/>
            <person name="Jeon C.O."/>
        </authorList>
    </citation>
    <scope>NUCLEOTIDE SEQUENCE [LARGE SCALE GENOMIC DNA]</scope>
    <source>
        <strain evidence="3">Gri0909</strain>
    </source>
</reference>